<proteinExistence type="predicted"/>
<reference evidence="1" key="1">
    <citation type="submission" date="2014-05" db="EMBL/GenBank/DDBJ databases">
        <title>The transcriptome of the halophilic microalga Tetraselmis sp. GSL018 isolated from the Great Salt Lake, Utah.</title>
        <authorList>
            <person name="Jinkerson R.E."/>
            <person name="D'Adamo S."/>
            <person name="Posewitz M.C."/>
        </authorList>
    </citation>
    <scope>NUCLEOTIDE SEQUENCE</scope>
    <source>
        <strain evidence="1">GSL018</strain>
    </source>
</reference>
<protein>
    <submittedName>
        <fullName evidence="1">Uncharacterized protein</fullName>
    </submittedName>
</protein>
<sequence>EVARGVLRLSHKVPILDLRKLGSSVDRLRIAKGVRFSRL</sequence>
<name>A0A061QMS8_9CHLO</name>
<gene>
    <name evidence="1" type="ORF">TSPGSL018_27379</name>
</gene>
<dbReference type="EMBL" id="GBEZ01026150">
    <property type="protein sequence ID" value="JAC61023.1"/>
    <property type="molecule type" value="Transcribed_RNA"/>
</dbReference>
<feature type="non-terminal residue" evidence="1">
    <location>
        <position position="1"/>
    </location>
</feature>
<accession>A0A061QMS8</accession>
<evidence type="ECO:0000313" key="1">
    <source>
        <dbReference type="EMBL" id="JAC61023.1"/>
    </source>
</evidence>
<organism evidence="1">
    <name type="scientific">Tetraselmis sp. GSL018</name>
    <dbReference type="NCBI Taxonomy" id="582737"/>
    <lineage>
        <taxon>Eukaryota</taxon>
        <taxon>Viridiplantae</taxon>
        <taxon>Chlorophyta</taxon>
        <taxon>core chlorophytes</taxon>
        <taxon>Chlorodendrophyceae</taxon>
        <taxon>Chlorodendrales</taxon>
        <taxon>Chlorodendraceae</taxon>
        <taxon>Tetraselmis</taxon>
    </lineage>
</organism>
<dbReference type="AlphaFoldDB" id="A0A061QMS8"/>